<reference evidence="9 10" key="1">
    <citation type="journal article" date="2013" name="Nat. Genet.">
        <title>The genome of the hydatid tapeworm Echinococcus granulosus.</title>
        <authorList>
            <person name="Zheng H."/>
            <person name="Zhang W."/>
            <person name="Zhang L."/>
            <person name="Zhang Z."/>
            <person name="Li J."/>
            <person name="Lu G."/>
            <person name="Zhu Y."/>
            <person name="Wang Y."/>
            <person name="Huang Y."/>
            <person name="Liu J."/>
            <person name="Kang H."/>
            <person name="Chen J."/>
            <person name="Wang L."/>
            <person name="Chen A."/>
            <person name="Yu S."/>
            <person name="Gao Z."/>
            <person name="Jin L."/>
            <person name="Gu W."/>
            <person name="Wang Z."/>
            <person name="Zhao L."/>
            <person name="Shi B."/>
            <person name="Wen H."/>
            <person name="Lin R."/>
            <person name="Jones M.K."/>
            <person name="Brejova B."/>
            <person name="Vinar T."/>
            <person name="Zhao G."/>
            <person name="McManus D.P."/>
            <person name="Chen Z."/>
            <person name="Zhou Y."/>
            <person name="Wang S."/>
        </authorList>
    </citation>
    <scope>NUCLEOTIDE SEQUENCE [LARGE SCALE GENOMIC DNA]</scope>
</reference>
<evidence type="ECO:0000256" key="1">
    <source>
        <dbReference type="ARBA" id="ARBA00004496"/>
    </source>
</evidence>
<proteinExistence type="inferred from homology"/>
<sequence length="294" mass="32525">MAWRSTGRTNEELVNNLKKHNVISSDRVHSVMMAVDRGFFIKYNPYEDRPQSIGYSATISAPHMHAYTLNVLEPKLQPGARALDVGSGSGILTACFALMVGTNGLAVGIEHVEELTKLSTVNVQSWLDSRPMYNGSEVDLRVGEQVKLVTGDGRQGYPPDAPYDAIHVGAAAPSIPQPLVDQLKPGGRLVCPVGPPGGNQVLYQVDKDRTGRHTTVTELMSVIYVPLTDLHLQTKIPEIEKIYELYFPFHFSLMDLILARFKLRMTVLQQVLALWLESAILSFVLLHPSLPLRS</sequence>
<dbReference type="STRING" id="6210.W6UH13"/>
<accession>W6UH13</accession>
<dbReference type="KEGG" id="egl:EGR_07731"/>
<keyword evidence="5 8" id="KW-0808">Transferase</keyword>
<evidence type="ECO:0000256" key="6">
    <source>
        <dbReference type="ARBA" id="ARBA00022691"/>
    </source>
</evidence>
<protein>
    <recommendedName>
        <fullName evidence="8">Protein-L-isoaspartate O-methyltransferase</fullName>
        <ecNumber evidence="8">2.1.1.77</ecNumber>
    </recommendedName>
</protein>
<dbReference type="Pfam" id="PF01135">
    <property type="entry name" value="PCMT"/>
    <property type="match status" value="1"/>
</dbReference>
<dbReference type="NCBIfam" id="TIGR00080">
    <property type="entry name" value="pimt"/>
    <property type="match status" value="1"/>
</dbReference>
<organism evidence="9 10">
    <name type="scientific">Echinococcus granulosus</name>
    <name type="common">Hydatid tapeworm</name>
    <dbReference type="NCBI Taxonomy" id="6210"/>
    <lineage>
        <taxon>Eukaryota</taxon>
        <taxon>Metazoa</taxon>
        <taxon>Spiralia</taxon>
        <taxon>Lophotrochozoa</taxon>
        <taxon>Platyhelminthes</taxon>
        <taxon>Cestoda</taxon>
        <taxon>Eucestoda</taxon>
        <taxon>Cyclophyllidea</taxon>
        <taxon>Taeniidae</taxon>
        <taxon>Echinococcus</taxon>
        <taxon>Echinococcus granulosus group</taxon>
    </lineage>
</organism>
<dbReference type="CDD" id="cd02440">
    <property type="entry name" value="AdoMet_MTases"/>
    <property type="match status" value="1"/>
</dbReference>
<dbReference type="InterPro" id="IPR000682">
    <property type="entry name" value="PCMT"/>
</dbReference>
<dbReference type="RefSeq" id="XP_024348603.1">
    <property type="nucleotide sequence ID" value="XM_024496980.1"/>
</dbReference>
<dbReference type="GeneID" id="36343446"/>
<dbReference type="PANTHER" id="PTHR11579">
    <property type="entry name" value="PROTEIN-L-ISOASPARTATE O-METHYLTRANSFERASE"/>
    <property type="match status" value="1"/>
</dbReference>
<evidence type="ECO:0000256" key="5">
    <source>
        <dbReference type="ARBA" id="ARBA00022679"/>
    </source>
</evidence>
<dbReference type="SUPFAM" id="SSF53335">
    <property type="entry name" value="S-adenosyl-L-methionine-dependent methyltransferases"/>
    <property type="match status" value="1"/>
</dbReference>
<evidence type="ECO:0000313" key="10">
    <source>
        <dbReference type="Proteomes" id="UP000019149"/>
    </source>
</evidence>
<dbReference type="OrthoDB" id="73890at2759"/>
<comment type="subcellular location">
    <subcellularLocation>
        <location evidence="1">Cytoplasm</location>
    </subcellularLocation>
</comment>
<dbReference type="EMBL" id="APAU02000085">
    <property type="protein sequence ID" value="EUB57407.1"/>
    <property type="molecule type" value="Genomic_DNA"/>
</dbReference>
<comment type="caution">
    <text evidence="9">The sequence shown here is derived from an EMBL/GenBank/DDBJ whole genome shotgun (WGS) entry which is preliminary data.</text>
</comment>
<dbReference type="PROSITE" id="PS01279">
    <property type="entry name" value="PCMT"/>
    <property type="match status" value="1"/>
</dbReference>
<dbReference type="GO" id="GO:0004719">
    <property type="term" value="F:protein-L-isoaspartate (D-aspartate) O-methyltransferase activity"/>
    <property type="evidence" value="ECO:0007669"/>
    <property type="project" value="UniProtKB-UniRule"/>
</dbReference>
<evidence type="ECO:0000256" key="7">
    <source>
        <dbReference type="ARBA" id="ARBA00035815"/>
    </source>
</evidence>
<evidence type="ECO:0000256" key="4">
    <source>
        <dbReference type="ARBA" id="ARBA00022603"/>
    </source>
</evidence>
<name>W6UH13_ECHGR</name>
<comment type="similarity">
    <text evidence="2 8">Belongs to the methyltransferase superfamily. L-isoaspartyl/D-aspartyl protein methyltransferase family.</text>
</comment>
<dbReference type="Proteomes" id="UP000019149">
    <property type="component" value="Unassembled WGS sequence"/>
</dbReference>
<comment type="catalytic activity">
    <reaction evidence="7">
        <text>[protein]-L-isoaspartate + S-adenosyl-L-methionine = [protein]-L-isoaspartate alpha-methyl ester + S-adenosyl-L-homocysteine</text>
        <dbReference type="Rhea" id="RHEA:12705"/>
        <dbReference type="Rhea" id="RHEA-COMP:12143"/>
        <dbReference type="Rhea" id="RHEA-COMP:12144"/>
        <dbReference type="ChEBI" id="CHEBI:57856"/>
        <dbReference type="ChEBI" id="CHEBI:59789"/>
        <dbReference type="ChEBI" id="CHEBI:90596"/>
        <dbReference type="ChEBI" id="CHEBI:90598"/>
        <dbReference type="EC" id="2.1.1.77"/>
    </reaction>
    <physiologicalReaction direction="left-to-right" evidence="7">
        <dbReference type="Rhea" id="RHEA:12706"/>
    </physiologicalReaction>
</comment>
<dbReference type="PANTHER" id="PTHR11579:SF0">
    <property type="entry name" value="PROTEIN-L-ISOASPARTATE(D-ASPARTATE) O-METHYLTRANSFERASE"/>
    <property type="match status" value="1"/>
</dbReference>
<dbReference type="EC" id="2.1.1.77" evidence="8"/>
<keyword evidence="3" id="KW-0963">Cytoplasm</keyword>
<dbReference type="FunFam" id="3.40.50.150:FF:000027">
    <property type="entry name" value="Protein-L-isoaspartate O-methyltransferase"/>
    <property type="match status" value="1"/>
</dbReference>
<keyword evidence="4 8" id="KW-0489">Methyltransferase</keyword>
<dbReference type="CTD" id="36343446"/>
<dbReference type="InterPro" id="IPR029063">
    <property type="entry name" value="SAM-dependent_MTases_sf"/>
</dbReference>
<dbReference type="AlphaFoldDB" id="W6UH13"/>
<dbReference type="Gene3D" id="3.40.50.150">
    <property type="entry name" value="Vaccinia Virus protein VP39"/>
    <property type="match status" value="1"/>
</dbReference>
<evidence type="ECO:0000256" key="8">
    <source>
        <dbReference type="RuleBase" id="RU003802"/>
    </source>
</evidence>
<dbReference type="GO" id="GO:0005737">
    <property type="term" value="C:cytoplasm"/>
    <property type="evidence" value="ECO:0007669"/>
    <property type="project" value="UniProtKB-SubCell"/>
</dbReference>
<evidence type="ECO:0000256" key="2">
    <source>
        <dbReference type="ARBA" id="ARBA00005369"/>
    </source>
</evidence>
<gene>
    <name evidence="9" type="ORF">EGR_07731</name>
</gene>
<dbReference type="GO" id="GO:0032259">
    <property type="term" value="P:methylation"/>
    <property type="evidence" value="ECO:0007669"/>
    <property type="project" value="UniProtKB-KW"/>
</dbReference>
<evidence type="ECO:0000256" key="3">
    <source>
        <dbReference type="ARBA" id="ARBA00022490"/>
    </source>
</evidence>
<keyword evidence="10" id="KW-1185">Reference proteome</keyword>
<dbReference type="OMA" id="QDSPCPI"/>
<evidence type="ECO:0000313" key="9">
    <source>
        <dbReference type="EMBL" id="EUB57407.1"/>
    </source>
</evidence>
<keyword evidence="6 8" id="KW-0949">S-adenosyl-L-methionine</keyword>